<keyword evidence="4 7" id="KW-0378">Hydrolase</keyword>
<keyword evidence="10" id="KW-1185">Reference proteome</keyword>
<keyword evidence="5 7" id="KW-0862">Zinc</keyword>
<dbReference type="Proteomes" id="UP000499080">
    <property type="component" value="Unassembled WGS sequence"/>
</dbReference>
<reference evidence="9 10" key="1">
    <citation type="journal article" date="2019" name="Sci. Rep.">
        <title>Orb-weaving spider Araneus ventricosus genome elucidates the spidroin gene catalogue.</title>
        <authorList>
            <person name="Kono N."/>
            <person name="Nakamura H."/>
            <person name="Ohtoshi R."/>
            <person name="Moran D.A.P."/>
            <person name="Shinohara A."/>
            <person name="Yoshida Y."/>
            <person name="Fujiwara M."/>
            <person name="Mori M."/>
            <person name="Tomita M."/>
            <person name="Arakawa K."/>
        </authorList>
    </citation>
    <scope>NUCLEOTIDE SEQUENCE [LARGE SCALE GENOMIC DNA]</scope>
</reference>
<dbReference type="SUPFAM" id="SSF55486">
    <property type="entry name" value="Metalloproteases ('zincins'), catalytic domain"/>
    <property type="match status" value="1"/>
</dbReference>
<dbReference type="GO" id="GO:0005758">
    <property type="term" value="C:mitochondrial intermembrane space"/>
    <property type="evidence" value="ECO:0007669"/>
    <property type="project" value="TreeGrafter"/>
</dbReference>
<evidence type="ECO:0000256" key="2">
    <source>
        <dbReference type="ARBA" id="ARBA00022670"/>
    </source>
</evidence>
<dbReference type="PANTHER" id="PTHR11804">
    <property type="entry name" value="PROTEASE M3 THIMET OLIGOPEPTIDASE-RELATED"/>
    <property type="match status" value="1"/>
</dbReference>
<organism evidence="9 10">
    <name type="scientific">Araneus ventricosus</name>
    <name type="common">Orbweaver spider</name>
    <name type="synonym">Epeira ventricosa</name>
    <dbReference type="NCBI Taxonomy" id="182803"/>
    <lineage>
        <taxon>Eukaryota</taxon>
        <taxon>Metazoa</taxon>
        <taxon>Ecdysozoa</taxon>
        <taxon>Arthropoda</taxon>
        <taxon>Chelicerata</taxon>
        <taxon>Arachnida</taxon>
        <taxon>Araneae</taxon>
        <taxon>Araneomorphae</taxon>
        <taxon>Entelegynae</taxon>
        <taxon>Araneoidea</taxon>
        <taxon>Araneidae</taxon>
        <taxon>Araneus</taxon>
    </lineage>
</organism>
<dbReference type="GO" id="GO:0004222">
    <property type="term" value="F:metalloendopeptidase activity"/>
    <property type="evidence" value="ECO:0007669"/>
    <property type="project" value="InterPro"/>
</dbReference>
<evidence type="ECO:0000256" key="3">
    <source>
        <dbReference type="ARBA" id="ARBA00022723"/>
    </source>
</evidence>
<evidence type="ECO:0000259" key="8">
    <source>
        <dbReference type="Pfam" id="PF01432"/>
    </source>
</evidence>
<dbReference type="GO" id="GO:0006508">
    <property type="term" value="P:proteolysis"/>
    <property type="evidence" value="ECO:0007669"/>
    <property type="project" value="UniProtKB-KW"/>
</dbReference>
<gene>
    <name evidence="9" type="primary">Thop1_1</name>
    <name evidence="9" type="ORF">AVEN_209051_1</name>
</gene>
<dbReference type="Gene3D" id="3.40.390.10">
    <property type="entry name" value="Collagenase (Catalytic Domain)"/>
    <property type="match status" value="1"/>
</dbReference>
<evidence type="ECO:0000256" key="6">
    <source>
        <dbReference type="ARBA" id="ARBA00023049"/>
    </source>
</evidence>
<dbReference type="EMBL" id="BGPR01121930">
    <property type="protein sequence ID" value="GBN22803.1"/>
    <property type="molecule type" value="Genomic_DNA"/>
</dbReference>
<dbReference type="InterPro" id="IPR045090">
    <property type="entry name" value="Pept_M3A_M3B"/>
</dbReference>
<dbReference type="OrthoDB" id="534666at2759"/>
<dbReference type="GO" id="GO:0006518">
    <property type="term" value="P:peptide metabolic process"/>
    <property type="evidence" value="ECO:0007669"/>
    <property type="project" value="TreeGrafter"/>
</dbReference>
<evidence type="ECO:0000256" key="5">
    <source>
        <dbReference type="ARBA" id="ARBA00022833"/>
    </source>
</evidence>
<dbReference type="InterPro" id="IPR001567">
    <property type="entry name" value="Pept_M3A_M3B_dom"/>
</dbReference>
<proteinExistence type="inferred from homology"/>
<keyword evidence="3 7" id="KW-0479">Metal-binding</keyword>
<feature type="domain" description="Peptidase M3A/M3B catalytic" evidence="8">
    <location>
        <begin position="7"/>
        <end position="75"/>
    </location>
</feature>
<evidence type="ECO:0000313" key="9">
    <source>
        <dbReference type="EMBL" id="GBN22803.1"/>
    </source>
</evidence>
<comment type="caution">
    <text evidence="9">The sequence shown here is derived from an EMBL/GenBank/DDBJ whole genome shotgun (WGS) entry which is preliminary data.</text>
</comment>
<comment type="cofactor">
    <cofactor evidence="7">
        <name>Zn(2+)</name>
        <dbReference type="ChEBI" id="CHEBI:29105"/>
    </cofactor>
    <text evidence="7">Binds 1 zinc ion.</text>
</comment>
<dbReference type="AlphaFoldDB" id="A0A4Y2M8G3"/>
<sequence>CSELGIPFDGQLHPYDLRFYAMVVEKIKYSVDHTKLKEFFPLQTVTEGLFKIYQDLLGLKFTEVENPEVWHEDVKM</sequence>
<dbReference type="InterPro" id="IPR024079">
    <property type="entry name" value="MetalloPept_cat_dom_sf"/>
</dbReference>
<evidence type="ECO:0000256" key="7">
    <source>
        <dbReference type="RuleBase" id="RU003435"/>
    </source>
</evidence>
<dbReference type="InterPro" id="IPR024077">
    <property type="entry name" value="Neurolysin/TOP_dom2"/>
</dbReference>
<comment type="similarity">
    <text evidence="1 7">Belongs to the peptidase M3 family.</text>
</comment>
<protein>
    <submittedName>
        <fullName evidence="9">Thimet oligopeptidase</fullName>
    </submittedName>
</protein>
<evidence type="ECO:0000313" key="10">
    <source>
        <dbReference type="Proteomes" id="UP000499080"/>
    </source>
</evidence>
<feature type="non-terminal residue" evidence="9">
    <location>
        <position position="1"/>
    </location>
</feature>
<dbReference type="Pfam" id="PF01432">
    <property type="entry name" value="Peptidase_M3"/>
    <property type="match status" value="1"/>
</dbReference>
<feature type="non-terminal residue" evidence="9">
    <location>
        <position position="76"/>
    </location>
</feature>
<dbReference type="PANTHER" id="PTHR11804:SF84">
    <property type="entry name" value="SACCHAROLYSIN"/>
    <property type="match status" value="1"/>
</dbReference>
<accession>A0A4Y2M8G3</accession>
<dbReference type="Gene3D" id="1.10.1370.10">
    <property type="entry name" value="Neurolysin, domain 3"/>
    <property type="match status" value="1"/>
</dbReference>
<evidence type="ECO:0000256" key="4">
    <source>
        <dbReference type="ARBA" id="ARBA00022801"/>
    </source>
</evidence>
<name>A0A4Y2M8G3_ARAVE</name>
<keyword evidence="2 7" id="KW-0645">Protease</keyword>
<evidence type="ECO:0000256" key="1">
    <source>
        <dbReference type="ARBA" id="ARBA00006040"/>
    </source>
</evidence>
<keyword evidence="6 7" id="KW-0482">Metalloprotease</keyword>
<dbReference type="GO" id="GO:0046872">
    <property type="term" value="F:metal ion binding"/>
    <property type="evidence" value="ECO:0007669"/>
    <property type="project" value="UniProtKB-UniRule"/>
</dbReference>